<dbReference type="SUPFAM" id="SSF55781">
    <property type="entry name" value="GAF domain-like"/>
    <property type="match status" value="1"/>
</dbReference>
<protein>
    <recommendedName>
        <fullName evidence="1">HDOD domain-containing protein</fullName>
    </recommendedName>
</protein>
<dbReference type="Pfam" id="PF08668">
    <property type="entry name" value="HDOD"/>
    <property type="match status" value="1"/>
</dbReference>
<keyword evidence="3" id="KW-1185">Reference proteome</keyword>
<dbReference type="SUPFAM" id="SSF109604">
    <property type="entry name" value="HD-domain/PDEase-like"/>
    <property type="match status" value="1"/>
</dbReference>
<evidence type="ECO:0000259" key="1">
    <source>
        <dbReference type="PROSITE" id="PS51833"/>
    </source>
</evidence>
<dbReference type="Proteomes" id="UP000260665">
    <property type="component" value="Unassembled WGS sequence"/>
</dbReference>
<proteinExistence type="predicted"/>
<dbReference type="Gene3D" id="1.10.3210.10">
    <property type="entry name" value="Hypothetical protein af1432"/>
    <property type="match status" value="1"/>
</dbReference>
<dbReference type="InterPro" id="IPR029016">
    <property type="entry name" value="GAF-like_dom_sf"/>
</dbReference>
<gene>
    <name evidence="2" type="ORF">DIC66_19785</name>
</gene>
<feature type="domain" description="HDOD" evidence="1">
    <location>
        <begin position="19"/>
        <end position="204"/>
    </location>
</feature>
<comment type="caution">
    <text evidence="2">The sequence shown here is derived from an EMBL/GenBank/DDBJ whole genome shotgun (WGS) entry which is preliminary data.</text>
</comment>
<dbReference type="EMBL" id="QFZK01000021">
    <property type="protein sequence ID" value="RFO95153.1"/>
    <property type="molecule type" value="Genomic_DNA"/>
</dbReference>
<dbReference type="OrthoDB" id="9791419at2"/>
<evidence type="ECO:0000313" key="2">
    <source>
        <dbReference type="EMBL" id="RFO95153.1"/>
    </source>
</evidence>
<dbReference type="PANTHER" id="PTHR33525">
    <property type="match status" value="1"/>
</dbReference>
<accession>A0A3E1R7D1</accession>
<name>A0A3E1R7D1_9BURK</name>
<dbReference type="AlphaFoldDB" id="A0A3E1R7D1"/>
<dbReference type="InterPro" id="IPR052340">
    <property type="entry name" value="RNase_Y/CdgJ"/>
</dbReference>
<dbReference type="Gene3D" id="3.30.450.40">
    <property type="match status" value="1"/>
</dbReference>
<dbReference type="InterPro" id="IPR013976">
    <property type="entry name" value="HDOD"/>
</dbReference>
<dbReference type="RefSeq" id="WP_117179907.1">
    <property type="nucleotide sequence ID" value="NZ_QFZK01000021.1"/>
</dbReference>
<dbReference type="PANTHER" id="PTHR33525:SF6">
    <property type="entry name" value="HDOD DOMAIN-CONTAINING PROTEIN"/>
    <property type="match status" value="1"/>
</dbReference>
<sequence length="427" mass="45362">MSSAVVDKLLLAIRDSKGVPASERSVASVLGALDSSNEGKHAVVSHIIEDFALTQKVLKLANSSMYAPFGAGSASVSSALDVLGTDAVLHLVLGADLISEEDLQQDDNLSRTLLASELARSACDDRVEDASIATLMVEIGRLMTGKYLPTEAQTIATRVAEGQDPQDAASAVLGMSYQELGVELAARWNLPDTLRSVINGTGDPTLVGIARFSSAASSLIHEGKLEAANTLLLNLDVPGVNKAQLGALVGRKVEAARQAARAVSGGSAEADLGVLLQTLQDKKSSLEELTKALLAGLTDSLKTAHCLLFMLTRSGEQRVRYGHGKGVDELRNKLKVSADFLPTAFHAAIKKNIDVSIADVSKLKDASLPEGYRTLLPHVTRFIILPIATSRVSGLLYCDWDTTGALNQSEIEALKKLRNMLLPFFPQ</sequence>
<organism evidence="2 3">
    <name type="scientific">Rhodoferax lacus</name>
    <dbReference type="NCBI Taxonomy" id="2184758"/>
    <lineage>
        <taxon>Bacteria</taxon>
        <taxon>Pseudomonadati</taxon>
        <taxon>Pseudomonadota</taxon>
        <taxon>Betaproteobacteria</taxon>
        <taxon>Burkholderiales</taxon>
        <taxon>Comamonadaceae</taxon>
        <taxon>Rhodoferax</taxon>
    </lineage>
</organism>
<evidence type="ECO:0000313" key="3">
    <source>
        <dbReference type="Proteomes" id="UP000260665"/>
    </source>
</evidence>
<reference evidence="2 3" key="1">
    <citation type="submission" date="2018-05" db="EMBL/GenBank/DDBJ databases">
        <title>Rhodoferax soyangensis sp.nov., isolated from an oligotrophic freshwater lake.</title>
        <authorList>
            <person name="Park M."/>
        </authorList>
    </citation>
    <scope>NUCLEOTIDE SEQUENCE [LARGE SCALE GENOMIC DNA]</scope>
    <source>
        <strain evidence="2 3">IMCC26218</strain>
    </source>
</reference>
<dbReference type="PROSITE" id="PS51833">
    <property type="entry name" value="HDOD"/>
    <property type="match status" value="1"/>
</dbReference>